<dbReference type="PANTHER" id="PTHR30015">
    <property type="entry name" value="MRR RESTRICTION SYSTEM PROTEIN"/>
    <property type="match status" value="1"/>
</dbReference>
<name>A0ABW3B383_9FLAO</name>
<keyword evidence="4" id="KW-0378">Hydrolase</keyword>
<dbReference type="GO" id="GO:0004519">
    <property type="term" value="F:endonuclease activity"/>
    <property type="evidence" value="ECO:0007669"/>
    <property type="project" value="UniProtKB-KW"/>
</dbReference>
<keyword evidence="5" id="KW-1185">Reference proteome</keyword>
<sequence>MARRNDKATGLLIIVGFVVFIIAKVFEFIMDNIVVIGVIVGIALVIFAVVKFIEHQDSKKQQKLNIHNAILKGLNEKYEQEKSRIENKKERIFQSLQKIQNDIIALENKQNTYNDSYDPIRAISKLQNILKVKTLSLNEIWDLFYDQGEFKVINLNQRFEEKIRLVDEINKPEFFELKQNTENKDKLSTEIEQKKKELNQSLKSIYTSNLNSTKNKIHELNERYKQKGKLWTLELEKFKEKQKQKNDKVDLLKTKYNESNESSIAEFHHQILEKIIYDSNFHKSITTDYNEENKILIIEYLLPTIEQFPETKEFRYIKTRNEYKEIKFSDRELDKLYNDIIYRLVLDLISISFENDLINVIKTIVFNGWTNAINKATGLYNKACVLSVVCDKSEFSKINLLEVDPKECFKSLKGISANKISNQTPIKPIITIANDDRRFVSSQEIGIDSSTNLASMHWEDFEHLIREIFEKEFSINGGEVKVTQSSRDGGVDAIAFDPDPIRGGKIVIQAKRYTNIVGVSAVRDLYGTVMNEGATKGILVTTSDYGSDSFKFAKDKPITLINGGNLLYLLEKHGYNARINIKEAKDELK</sequence>
<feature type="domain" description="Restriction endonuclease type IV Mrr" evidence="3">
    <location>
        <begin position="454"/>
        <end position="569"/>
    </location>
</feature>
<gene>
    <name evidence="4" type="ORF">ACFQZJ_06255</name>
</gene>
<dbReference type="RefSeq" id="WP_379933147.1">
    <property type="nucleotide sequence ID" value="NZ_JBHTHY010000004.1"/>
</dbReference>
<dbReference type="InterPro" id="IPR011856">
    <property type="entry name" value="tRNA_endonuc-like_dom_sf"/>
</dbReference>
<protein>
    <submittedName>
        <fullName evidence="4">Restriction endonuclease</fullName>
    </submittedName>
</protein>
<evidence type="ECO:0000259" key="3">
    <source>
        <dbReference type="Pfam" id="PF04471"/>
    </source>
</evidence>
<keyword evidence="1" id="KW-0175">Coiled coil</keyword>
<dbReference type="InterPro" id="IPR007560">
    <property type="entry name" value="Restrct_endonuc_IV_Mrr"/>
</dbReference>
<dbReference type="Pfam" id="PF04471">
    <property type="entry name" value="Mrr_cat"/>
    <property type="match status" value="1"/>
</dbReference>
<evidence type="ECO:0000313" key="5">
    <source>
        <dbReference type="Proteomes" id="UP001597012"/>
    </source>
</evidence>
<proteinExistence type="predicted"/>
<dbReference type="InterPro" id="IPR011335">
    <property type="entry name" value="Restrct_endonuc-II-like"/>
</dbReference>
<feature type="coiled-coil region" evidence="1">
    <location>
        <begin position="68"/>
        <end position="116"/>
    </location>
</feature>
<dbReference type="InterPro" id="IPR052906">
    <property type="entry name" value="Type_IV_Methyl-Rstrct_Enzyme"/>
</dbReference>
<keyword evidence="2" id="KW-0812">Transmembrane</keyword>
<dbReference type="PANTHER" id="PTHR30015:SF7">
    <property type="entry name" value="TYPE IV METHYL-DIRECTED RESTRICTION ENZYME ECOKMRR"/>
    <property type="match status" value="1"/>
</dbReference>
<reference evidence="5" key="1">
    <citation type="journal article" date="2019" name="Int. J. Syst. Evol. Microbiol.">
        <title>The Global Catalogue of Microorganisms (GCM) 10K type strain sequencing project: providing services to taxonomists for standard genome sequencing and annotation.</title>
        <authorList>
            <consortium name="The Broad Institute Genomics Platform"/>
            <consortium name="The Broad Institute Genome Sequencing Center for Infectious Disease"/>
            <person name="Wu L."/>
            <person name="Ma J."/>
        </authorList>
    </citation>
    <scope>NUCLEOTIDE SEQUENCE [LARGE SCALE GENOMIC DNA]</scope>
    <source>
        <strain evidence="5">CCUG 61948</strain>
    </source>
</reference>
<dbReference type="SUPFAM" id="SSF52980">
    <property type="entry name" value="Restriction endonuclease-like"/>
    <property type="match status" value="1"/>
</dbReference>
<evidence type="ECO:0000256" key="2">
    <source>
        <dbReference type="SAM" id="Phobius"/>
    </source>
</evidence>
<organism evidence="4 5">
    <name type="scientific">Maribacter chungangensis</name>
    <dbReference type="NCBI Taxonomy" id="1069117"/>
    <lineage>
        <taxon>Bacteria</taxon>
        <taxon>Pseudomonadati</taxon>
        <taxon>Bacteroidota</taxon>
        <taxon>Flavobacteriia</taxon>
        <taxon>Flavobacteriales</taxon>
        <taxon>Flavobacteriaceae</taxon>
        <taxon>Maribacter</taxon>
    </lineage>
</organism>
<dbReference type="Proteomes" id="UP001597012">
    <property type="component" value="Unassembled WGS sequence"/>
</dbReference>
<feature type="coiled-coil region" evidence="1">
    <location>
        <begin position="177"/>
        <end position="255"/>
    </location>
</feature>
<evidence type="ECO:0000256" key="1">
    <source>
        <dbReference type="SAM" id="Coils"/>
    </source>
</evidence>
<keyword evidence="4" id="KW-0255">Endonuclease</keyword>
<keyword evidence="4" id="KW-0540">Nuclease</keyword>
<accession>A0ABW3B383</accession>
<feature type="transmembrane region" description="Helical" evidence="2">
    <location>
        <begin position="7"/>
        <end position="26"/>
    </location>
</feature>
<feature type="transmembrane region" description="Helical" evidence="2">
    <location>
        <begin position="32"/>
        <end position="53"/>
    </location>
</feature>
<evidence type="ECO:0000313" key="4">
    <source>
        <dbReference type="EMBL" id="MFD0797054.1"/>
    </source>
</evidence>
<dbReference type="EMBL" id="JBHTHY010000004">
    <property type="protein sequence ID" value="MFD0797054.1"/>
    <property type="molecule type" value="Genomic_DNA"/>
</dbReference>
<keyword evidence="2" id="KW-1133">Transmembrane helix</keyword>
<comment type="caution">
    <text evidence="4">The sequence shown here is derived from an EMBL/GenBank/DDBJ whole genome shotgun (WGS) entry which is preliminary data.</text>
</comment>
<dbReference type="Gene3D" id="3.40.1350.10">
    <property type="match status" value="1"/>
</dbReference>
<keyword evidence="2" id="KW-0472">Membrane</keyword>